<feature type="domain" description="SET" evidence="1">
    <location>
        <begin position="1"/>
        <end position="113"/>
    </location>
</feature>
<keyword evidence="3" id="KW-1185">Reference proteome</keyword>
<protein>
    <recommendedName>
        <fullName evidence="1">SET domain-containing protein</fullName>
    </recommendedName>
</protein>
<dbReference type="OrthoDB" id="9804945at2"/>
<sequence length="123" mass="13849">MLLVRTYVAPSLIEGLGLFASERISAGTAVWRFVKGLDLLIEPADADRYGSVFRDFLDRYAYVSHDFPAYLVVSCDHAKFMNHDVRPNVVSRGTTSYAIRDIVEGEELTCDYRSISVGFDGFR</sequence>
<gene>
    <name evidence="2" type="ORF">EV668_4868</name>
</gene>
<dbReference type="PROSITE" id="PS50280">
    <property type="entry name" value="SET"/>
    <property type="match status" value="1"/>
</dbReference>
<organism evidence="2 3">
    <name type="scientific">Enterovirga rhinocerotis</name>
    <dbReference type="NCBI Taxonomy" id="1339210"/>
    <lineage>
        <taxon>Bacteria</taxon>
        <taxon>Pseudomonadati</taxon>
        <taxon>Pseudomonadota</taxon>
        <taxon>Alphaproteobacteria</taxon>
        <taxon>Hyphomicrobiales</taxon>
        <taxon>Methylobacteriaceae</taxon>
        <taxon>Enterovirga</taxon>
    </lineage>
</organism>
<dbReference type="AlphaFoldDB" id="A0A4R7BJX2"/>
<evidence type="ECO:0000259" key="1">
    <source>
        <dbReference type="PROSITE" id="PS50280"/>
    </source>
</evidence>
<proteinExistence type="predicted"/>
<accession>A0A4R7BJX2</accession>
<reference evidence="2 3" key="1">
    <citation type="submission" date="2019-03" db="EMBL/GenBank/DDBJ databases">
        <title>Genomic Encyclopedia of Type Strains, Phase IV (KMG-IV): sequencing the most valuable type-strain genomes for metagenomic binning, comparative biology and taxonomic classification.</title>
        <authorList>
            <person name="Goeker M."/>
        </authorList>
    </citation>
    <scope>NUCLEOTIDE SEQUENCE [LARGE SCALE GENOMIC DNA]</scope>
    <source>
        <strain evidence="2 3">DSM 25903</strain>
    </source>
</reference>
<comment type="caution">
    <text evidence="2">The sequence shown here is derived from an EMBL/GenBank/DDBJ whole genome shotgun (WGS) entry which is preliminary data.</text>
</comment>
<dbReference type="InterPro" id="IPR046341">
    <property type="entry name" value="SET_dom_sf"/>
</dbReference>
<dbReference type="EMBL" id="SNZR01000018">
    <property type="protein sequence ID" value="TDR85313.1"/>
    <property type="molecule type" value="Genomic_DNA"/>
</dbReference>
<dbReference type="Pfam" id="PF00856">
    <property type="entry name" value="SET"/>
    <property type="match status" value="1"/>
</dbReference>
<evidence type="ECO:0000313" key="2">
    <source>
        <dbReference type="EMBL" id="TDR85313.1"/>
    </source>
</evidence>
<dbReference type="InterPro" id="IPR001214">
    <property type="entry name" value="SET_dom"/>
</dbReference>
<evidence type="ECO:0000313" key="3">
    <source>
        <dbReference type="Proteomes" id="UP000295122"/>
    </source>
</evidence>
<dbReference type="Gene3D" id="2.170.270.10">
    <property type="entry name" value="SET domain"/>
    <property type="match status" value="1"/>
</dbReference>
<dbReference type="SMART" id="SM00317">
    <property type="entry name" value="SET"/>
    <property type="match status" value="1"/>
</dbReference>
<dbReference type="SUPFAM" id="SSF82199">
    <property type="entry name" value="SET domain"/>
    <property type="match status" value="1"/>
</dbReference>
<dbReference type="Proteomes" id="UP000295122">
    <property type="component" value="Unassembled WGS sequence"/>
</dbReference>
<dbReference type="RefSeq" id="WP_133775026.1">
    <property type="nucleotide sequence ID" value="NZ_SNZR01000018.1"/>
</dbReference>
<name>A0A4R7BJX2_9HYPH</name>